<protein>
    <submittedName>
        <fullName evidence="1">Uncharacterized protein</fullName>
    </submittedName>
</protein>
<dbReference type="EMBL" id="ATBP01001843">
    <property type="protein sequence ID" value="ETR66641.1"/>
    <property type="molecule type" value="Genomic_DNA"/>
</dbReference>
<dbReference type="Proteomes" id="UP000189670">
    <property type="component" value="Unassembled WGS sequence"/>
</dbReference>
<reference evidence="2" key="1">
    <citation type="submission" date="2012-11" db="EMBL/GenBank/DDBJ databases">
        <authorList>
            <person name="Lucero-Rivera Y.E."/>
            <person name="Tovar-Ramirez D."/>
        </authorList>
    </citation>
    <scope>NUCLEOTIDE SEQUENCE [LARGE SCALE GENOMIC DNA]</scope>
    <source>
        <strain evidence="2">Araruama</strain>
    </source>
</reference>
<evidence type="ECO:0000313" key="1">
    <source>
        <dbReference type="EMBL" id="ETR66641.1"/>
    </source>
</evidence>
<evidence type="ECO:0000313" key="2">
    <source>
        <dbReference type="Proteomes" id="UP000189670"/>
    </source>
</evidence>
<proteinExistence type="predicted"/>
<accession>A0A1V1NVQ8</accession>
<comment type="caution">
    <text evidence="1">The sequence shown here is derived from an EMBL/GenBank/DDBJ whole genome shotgun (WGS) entry which is preliminary data.</text>
</comment>
<name>A0A1V1NVQ8_9BACT</name>
<sequence>MKIIQNAIFFAINLILFLGTSFADLSHFSAEYPKTTGSSCLYAGKVFINDEKAIDGEDEVGVFVDDGNGGEMLIGADNVKEIAPGYSGYYTFEIYGDNANTDEKDGAKVDDVLISKYGIKALIQNILYLIQTFKQNRLQV</sequence>
<dbReference type="AlphaFoldDB" id="A0A1V1NVQ8"/>
<organism evidence="1 2">
    <name type="scientific">Candidatus Magnetoglobus multicellularis str. Araruama</name>
    <dbReference type="NCBI Taxonomy" id="890399"/>
    <lineage>
        <taxon>Bacteria</taxon>
        <taxon>Pseudomonadati</taxon>
        <taxon>Thermodesulfobacteriota</taxon>
        <taxon>Desulfobacteria</taxon>
        <taxon>Desulfobacterales</taxon>
        <taxon>Desulfobacteraceae</taxon>
        <taxon>Candidatus Magnetoglobus</taxon>
    </lineage>
</organism>
<gene>
    <name evidence="1" type="ORF">OMM_12531</name>
</gene>